<name>A0A2P2J2H6_RHIMU</name>
<evidence type="ECO:0000256" key="1">
    <source>
        <dbReference type="SAM" id="MobiDB-lite"/>
    </source>
</evidence>
<evidence type="ECO:0000313" key="2">
    <source>
        <dbReference type="EMBL" id="MBW87665.1"/>
    </source>
</evidence>
<dbReference type="EMBL" id="GGEC01007182">
    <property type="protein sequence ID" value="MBW87665.1"/>
    <property type="molecule type" value="Transcribed_RNA"/>
</dbReference>
<organism evidence="2">
    <name type="scientific">Rhizophora mucronata</name>
    <name type="common">Asiatic mangrove</name>
    <dbReference type="NCBI Taxonomy" id="61149"/>
    <lineage>
        <taxon>Eukaryota</taxon>
        <taxon>Viridiplantae</taxon>
        <taxon>Streptophyta</taxon>
        <taxon>Embryophyta</taxon>
        <taxon>Tracheophyta</taxon>
        <taxon>Spermatophyta</taxon>
        <taxon>Magnoliopsida</taxon>
        <taxon>eudicotyledons</taxon>
        <taxon>Gunneridae</taxon>
        <taxon>Pentapetalae</taxon>
        <taxon>rosids</taxon>
        <taxon>fabids</taxon>
        <taxon>Malpighiales</taxon>
        <taxon>Rhizophoraceae</taxon>
        <taxon>Rhizophora</taxon>
    </lineage>
</organism>
<accession>A0A2P2J2H6</accession>
<dbReference type="GO" id="GO:0004617">
    <property type="term" value="F:phosphoglycerate dehydrogenase activity"/>
    <property type="evidence" value="ECO:0007669"/>
    <property type="project" value="TreeGrafter"/>
</dbReference>
<sequence length="127" mass="13991">MTRSVKFEVFDKDVIIVSGVLELWNSDGSFGESGNRSQRWSMHCESDITVGTGFLRAKQFTVPDLALPAIEVYVAGSFSSSPIILTKTLQLCSRKKQIRKGMLDSIPEHEATQSRGDVPSSLPLQVC</sequence>
<proteinExistence type="predicted"/>
<feature type="region of interest" description="Disordered" evidence="1">
    <location>
        <begin position="107"/>
        <end position="127"/>
    </location>
</feature>
<protein>
    <submittedName>
        <fullName evidence="2">Uncharacterized protein</fullName>
    </submittedName>
</protein>
<dbReference type="PANTHER" id="PTHR42938:SF7">
    <property type="entry name" value="ERYTHRONATE-4-PHOSPHATE DEHYDROGENASE FAMILY PROTEIN"/>
    <property type="match status" value="1"/>
</dbReference>
<reference evidence="2" key="1">
    <citation type="submission" date="2018-02" db="EMBL/GenBank/DDBJ databases">
        <title>Rhizophora mucronata_Transcriptome.</title>
        <authorList>
            <person name="Meera S.P."/>
            <person name="Sreeshan A."/>
            <person name="Augustine A."/>
        </authorList>
    </citation>
    <scope>NUCLEOTIDE SEQUENCE</scope>
    <source>
        <tissue evidence="2">Leaf</tissue>
    </source>
</reference>
<dbReference type="AlphaFoldDB" id="A0A2P2J2H6"/>
<dbReference type="PANTHER" id="PTHR42938">
    <property type="entry name" value="FORMATE DEHYDROGENASE 1"/>
    <property type="match status" value="1"/>
</dbReference>